<evidence type="ECO:0000313" key="13">
    <source>
        <dbReference type="Proteomes" id="UP001458946"/>
    </source>
</evidence>
<evidence type="ECO:0000313" key="12">
    <source>
        <dbReference type="EMBL" id="GAA5501225.1"/>
    </source>
</evidence>
<name>A0ABP9V7G2_9DEIO</name>
<comment type="similarity">
    <text evidence="1 10">Belongs to the transketolase family.</text>
</comment>
<comment type="cofactor">
    <cofactor evidence="10">
        <name>Mg(2+)</name>
        <dbReference type="ChEBI" id="CHEBI:18420"/>
    </cofactor>
    <cofactor evidence="10">
        <name>Ca(2+)</name>
        <dbReference type="ChEBI" id="CHEBI:29108"/>
    </cofactor>
    <cofactor evidence="10">
        <name>Mn(2+)</name>
        <dbReference type="ChEBI" id="CHEBI:29035"/>
    </cofactor>
    <cofactor evidence="10">
        <name>Co(2+)</name>
        <dbReference type="ChEBI" id="CHEBI:48828"/>
    </cofactor>
    <text evidence="10">Binds 1 Mg(2+) ion per subunit. Can also utilize other divalent metal cations, such as Ca(2+), Mn(2+) and Co(2+).</text>
</comment>
<keyword evidence="4 10" id="KW-0808">Transferase</keyword>
<evidence type="ECO:0000259" key="11">
    <source>
        <dbReference type="SMART" id="SM00861"/>
    </source>
</evidence>
<reference evidence="12 13" key="1">
    <citation type="submission" date="2024-02" db="EMBL/GenBank/DDBJ databases">
        <title>Deinococcus xinjiangensis NBRC 107630.</title>
        <authorList>
            <person name="Ichikawa N."/>
            <person name="Katano-Makiyama Y."/>
            <person name="Hidaka K."/>
        </authorList>
    </citation>
    <scope>NUCLEOTIDE SEQUENCE [LARGE SCALE GENOMIC DNA]</scope>
    <source>
        <strain evidence="12 13">NBRC 107630</strain>
    </source>
</reference>
<protein>
    <recommendedName>
        <fullName evidence="3 9">Transketolase</fullName>
        <ecNumber evidence="3 9">2.2.1.1</ecNumber>
    </recommendedName>
</protein>
<keyword evidence="6 10" id="KW-0460">Magnesium</keyword>
<dbReference type="RefSeq" id="WP_353541195.1">
    <property type="nucleotide sequence ID" value="NZ_BAABRN010000007.1"/>
</dbReference>
<dbReference type="InterPro" id="IPR005474">
    <property type="entry name" value="Transketolase_N"/>
</dbReference>
<evidence type="ECO:0000256" key="8">
    <source>
        <dbReference type="ARBA" id="ARBA00049473"/>
    </source>
</evidence>
<dbReference type="InterPro" id="IPR005478">
    <property type="entry name" value="Transketolase_bac-like"/>
</dbReference>
<keyword evidence="7 10" id="KW-0786">Thiamine pyrophosphate</keyword>
<dbReference type="Gene3D" id="3.40.50.920">
    <property type="match status" value="1"/>
</dbReference>
<dbReference type="PANTHER" id="PTHR43522:SF2">
    <property type="entry name" value="TRANSKETOLASE 1-RELATED"/>
    <property type="match status" value="1"/>
</dbReference>
<dbReference type="CDD" id="cd02012">
    <property type="entry name" value="TPP_TK"/>
    <property type="match status" value="1"/>
</dbReference>
<feature type="domain" description="Transketolase-like pyrimidine-binding" evidence="11">
    <location>
        <begin position="354"/>
        <end position="525"/>
    </location>
</feature>
<keyword evidence="13" id="KW-1185">Reference proteome</keyword>
<dbReference type="EC" id="2.2.1.1" evidence="3 9"/>
<dbReference type="PROSITE" id="PS00801">
    <property type="entry name" value="TRANSKETOLASE_1"/>
    <property type="match status" value="1"/>
</dbReference>
<evidence type="ECO:0000256" key="4">
    <source>
        <dbReference type="ARBA" id="ARBA00022679"/>
    </source>
</evidence>
<dbReference type="Pfam" id="PF00456">
    <property type="entry name" value="Transketolase_N"/>
    <property type="match status" value="1"/>
</dbReference>
<keyword evidence="10" id="KW-0106">Calcium</keyword>
<dbReference type="SUPFAM" id="SSF52922">
    <property type="entry name" value="TK C-terminal domain-like"/>
    <property type="match status" value="1"/>
</dbReference>
<dbReference type="PROSITE" id="PS00802">
    <property type="entry name" value="TRANSKETOLASE_2"/>
    <property type="match status" value="1"/>
</dbReference>
<organism evidence="12 13">
    <name type="scientific">Deinococcus xinjiangensis</name>
    <dbReference type="NCBI Taxonomy" id="457454"/>
    <lineage>
        <taxon>Bacteria</taxon>
        <taxon>Thermotogati</taxon>
        <taxon>Deinococcota</taxon>
        <taxon>Deinococci</taxon>
        <taxon>Deinococcales</taxon>
        <taxon>Deinococcaceae</taxon>
        <taxon>Deinococcus</taxon>
    </lineage>
</organism>
<dbReference type="Pfam" id="PF02779">
    <property type="entry name" value="Transket_pyr"/>
    <property type="match status" value="1"/>
</dbReference>
<dbReference type="InterPro" id="IPR005475">
    <property type="entry name" value="Transketolase-like_Pyr-bd"/>
</dbReference>
<comment type="function">
    <text evidence="10">Catalyzes the transfer of a two-carbon ketol group from a ketose donor to an aldose acceptor, via a covalent intermediate with the cofactor thiamine pyrophosphate.</text>
</comment>
<dbReference type="SMART" id="SM00861">
    <property type="entry name" value="Transket_pyr"/>
    <property type="match status" value="1"/>
</dbReference>
<evidence type="ECO:0000256" key="6">
    <source>
        <dbReference type="ARBA" id="ARBA00022842"/>
    </source>
</evidence>
<dbReference type="InterPro" id="IPR033247">
    <property type="entry name" value="Transketolase_fam"/>
</dbReference>
<dbReference type="Proteomes" id="UP001458946">
    <property type="component" value="Unassembled WGS sequence"/>
</dbReference>
<dbReference type="InterPro" id="IPR020826">
    <property type="entry name" value="Transketolase_BS"/>
</dbReference>
<dbReference type="EMBL" id="BAABRN010000007">
    <property type="protein sequence ID" value="GAA5501225.1"/>
    <property type="molecule type" value="Genomic_DNA"/>
</dbReference>
<comment type="caution">
    <text evidence="12">The sequence shown here is derived from an EMBL/GenBank/DDBJ whole genome shotgun (WGS) entry which is preliminary data.</text>
</comment>
<dbReference type="InterPro" id="IPR049557">
    <property type="entry name" value="Transketolase_CS"/>
</dbReference>
<evidence type="ECO:0000256" key="1">
    <source>
        <dbReference type="ARBA" id="ARBA00007131"/>
    </source>
</evidence>
<dbReference type="PANTHER" id="PTHR43522">
    <property type="entry name" value="TRANSKETOLASE"/>
    <property type="match status" value="1"/>
</dbReference>
<evidence type="ECO:0000256" key="10">
    <source>
        <dbReference type="RuleBase" id="RU004996"/>
    </source>
</evidence>
<accession>A0ABP9V7G2</accession>
<dbReference type="SUPFAM" id="SSF52518">
    <property type="entry name" value="Thiamin diphosphate-binding fold (THDP-binding)"/>
    <property type="match status" value="2"/>
</dbReference>
<evidence type="ECO:0000256" key="3">
    <source>
        <dbReference type="ARBA" id="ARBA00013152"/>
    </source>
</evidence>
<dbReference type="InterPro" id="IPR009014">
    <property type="entry name" value="Transketo_C/PFOR_II"/>
</dbReference>
<evidence type="ECO:0000256" key="5">
    <source>
        <dbReference type="ARBA" id="ARBA00022723"/>
    </source>
</evidence>
<gene>
    <name evidence="12" type="primary">tkt</name>
    <name evidence="12" type="ORF">Dxin01_00957</name>
</gene>
<evidence type="ECO:0000256" key="7">
    <source>
        <dbReference type="ARBA" id="ARBA00023052"/>
    </source>
</evidence>
<evidence type="ECO:0000256" key="2">
    <source>
        <dbReference type="ARBA" id="ARBA00011738"/>
    </source>
</evidence>
<dbReference type="Gene3D" id="3.40.50.970">
    <property type="match status" value="2"/>
</dbReference>
<comment type="catalytic activity">
    <reaction evidence="8 10">
        <text>D-sedoheptulose 7-phosphate + D-glyceraldehyde 3-phosphate = aldehydo-D-ribose 5-phosphate + D-xylulose 5-phosphate</text>
        <dbReference type="Rhea" id="RHEA:10508"/>
        <dbReference type="ChEBI" id="CHEBI:57483"/>
        <dbReference type="ChEBI" id="CHEBI:57737"/>
        <dbReference type="ChEBI" id="CHEBI:58273"/>
        <dbReference type="ChEBI" id="CHEBI:59776"/>
        <dbReference type="EC" id="2.2.1.1"/>
    </reaction>
</comment>
<dbReference type="CDD" id="cd07033">
    <property type="entry name" value="TPP_PYR_DXS_TK_like"/>
    <property type="match status" value="1"/>
</dbReference>
<dbReference type="NCBIfam" id="TIGR00232">
    <property type="entry name" value="tktlase_bact"/>
    <property type="match status" value="1"/>
</dbReference>
<dbReference type="Pfam" id="PF22613">
    <property type="entry name" value="Transketolase_C_1"/>
    <property type="match status" value="1"/>
</dbReference>
<keyword evidence="5 10" id="KW-0479">Metal-binding</keyword>
<dbReference type="InterPro" id="IPR055152">
    <property type="entry name" value="Transketolase-like_C_2"/>
</dbReference>
<dbReference type="InterPro" id="IPR029061">
    <property type="entry name" value="THDP-binding"/>
</dbReference>
<sequence length="658" mass="70551">MTEQNIDQLSVNTIRTLSIDGVQAANSGHPGAPLGAAPMGYVVWQKFLRFNPQHPEWMGRDRFVLSAGHASMLIYSLLHLTGSPEMTLDELKNFRQWGSKTPGHPEFFHTKGLDATTGPLGQGAAMTVGMAMAEHHLAARYNREGFPIFDNYTYSILGDGDLQEGINHESAALAGHLKLGKLIWLHDDNSVQLDTATFKAESEDTAERFRSYGWEVLRVQDGNNLAEIENAIKQAQTNKDQPTLIQVKTVIGFGSPRAGTSKAHGEPLGAEGVAETKAALGWDYPPFTVPAEVKAHMDATERGAAYEAEWNKMMDGYRAAHPDLAGELDAVLARQLPANLSEVLPSYEVGGKPVATRNAGGEVINALAKVVPGLMGGSADLSGSTKTTIKDGGEFLPGSYEGRNVYFGVREFGMAAAGNGLSLYGGIRPLVGTFLVFADYLKPAFRLSAIQMQPVTYVLTHDSIGLGEDGPTHQPIDQLAMLRAVPGAHVIRPADANETAAAWAMALEYDKGPTALALSRQDLPILPRNHAGVKKGAYVLKDSENAQVILIASGSEVSLALDSAEALAKEGIAARVVSMPCMEVFRAQDQSYRDSVLTPNVKRVAIEAASKQPWYEWVGSGGAVIGMDTFGASAPAKILFEKFGFTVDNVVKVVKGVL</sequence>
<comment type="subunit">
    <text evidence="2 10">Homodimer.</text>
</comment>
<proteinExistence type="inferred from homology"/>
<comment type="cofactor">
    <cofactor evidence="10">
        <name>thiamine diphosphate</name>
        <dbReference type="ChEBI" id="CHEBI:58937"/>
    </cofactor>
    <text evidence="10">Binds 1 thiamine pyrophosphate per subunit.</text>
</comment>
<evidence type="ECO:0000256" key="9">
    <source>
        <dbReference type="NCBIfam" id="TIGR00232"/>
    </source>
</evidence>